<name>A0ABW3ZCM8_9HYPH</name>
<keyword evidence="2" id="KW-0819">tRNA processing</keyword>
<evidence type="ECO:0000256" key="3">
    <source>
        <dbReference type="ARBA" id="ARBA00022741"/>
    </source>
</evidence>
<dbReference type="GO" id="GO:0005524">
    <property type="term" value="F:ATP binding"/>
    <property type="evidence" value="ECO:0007669"/>
    <property type="project" value="UniProtKB-KW"/>
</dbReference>
<dbReference type="EMBL" id="JBHTMX010000385">
    <property type="protein sequence ID" value="MFD1333870.1"/>
    <property type="molecule type" value="Genomic_DNA"/>
</dbReference>
<dbReference type="SUPFAM" id="SSF52402">
    <property type="entry name" value="Adenine nucleotide alpha hydrolases-like"/>
    <property type="match status" value="1"/>
</dbReference>
<dbReference type="Pfam" id="PF01171">
    <property type="entry name" value="ATP_bind_3"/>
    <property type="match status" value="1"/>
</dbReference>
<evidence type="ECO:0000313" key="6">
    <source>
        <dbReference type="EMBL" id="MFD1333870.1"/>
    </source>
</evidence>
<dbReference type="Gene3D" id="3.40.50.620">
    <property type="entry name" value="HUPs"/>
    <property type="match status" value="1"/>
</dbReference>
<evidence type="ECO:0000256" key="1">
    <source>
        <dbReference type="ARBA" id="ARBA00022598"/>
    </source>
</evidence>
<evidence type="ECO:0000256" key="2">
    <source>
        <dbReference type="ARBA" id="ARBA00022694"/>
    </source>
</evidence>
<keyword evidence="4 6" id="KW-0067">ATP-binding</keyword>
<feature type="non-terminal residue" evidence="6">
    <location>
        <position position="89"/>
    </location>
</feature>
<feature type="domain" description="tRNA(Ile)-lysidine/2-thiocytidine synthase N-terminal" evidence="5">
    <location>
        <begin position="34"/>
        <end position="87"/>
    </location>
</feature>
<dbReference type="InterPro" id="IPR011063">
    <property type="entry name" value="TilS/TtcA_N"/>
</dbReference>
<keyword evidence="3" id="KW-0547">Nucleotide-binding</keyword>
<evidence type="ECO:0000313" key="7">
    <source>
        <dbReference type="Proteomes" id="UP001597171"/>
    </source>
</evidence>
<proteinExistence type="predicted"/>
<dbReference type="Proteomes" id="UP001597171">
    <property type="component" value="Unassembled WGS sequence"/>
</dbReference>
<dbReference type="PANTHER" id="PTHR43033">
    <property type="entry name" value="TRNA(ILE)-LYSIDINE SYNTHASE-RELATED"/>
    <property type="match status" value="1"/>
</dbReference>
<dbReference type="InterPro" id="IPR014729">
    <property type="entry name" value="Rossmann-like_a/b/a_fold"/>
</dbReference>
<dbReference type="PANTHER" id="PTHR43033:SF1">
    <property type="entry name" value="TRNA(ILE)-LYSIDINE SYNTHASE-RELATED"/>
    <property type="match status" value="1"/>
</dbReference>
<evidence type="ECO:0000256" key="4">
    <source>
        <dbReference type="ARBA" id="ARBA00022840"/>
    </source>
</evidence>
<sequence length="89" mass="9094">MTEIPTAPKDAHDAPPSPADVDSLFDAACAGLFHILLAVSGGADSTAMLALAADWARRRGGVTLSVATVDHRLRREAGDEARAVAALSG</sequence>
<dbReference type="InterPro" id="IPR012094">
    <property type="entry name" value="tRNA_Ile_lys_synt"/>
</dbReference>
<protein>
    <submittedName>
        <fullName evidence="6">ATP-binding protein</fullName>
    </submittedName>
</protein>
<keyword evidence="7" id="KW-1185">Reference proteome</keyword>
<accession>A0ABW3ZCM8</accession>
<comment type="caution">
    <text evidence="6">The sequence shown here is derived from an EMBL/GenBank/DDBJ whole genome shotgun (WGS) entry which is preliminary data.</text>
</comment>
<keyword evidence="1" id="KW-0436">Ligase</keyword>
<dbReference type="RefSeq" id="WP_378777759.1">
    <property type="nucleotide sequence ID" value="NZ_JBHTMX010000385.1"/>
</dbReference>
<reference evidence="7" key="1">
    <citation type="journal article" date="2019" name="Int. J. Syst. Evol. Microbiol.">
        <title>The Global Catalogue of Microorganisms (GCM) 10K type strain sequencing project: providing services to taxonomists for standard genome sequencing and annotation.</title>
        <authorList>
            <consortium name="The Broad Institute Genomics Platform"/>
            <consortium name="The Broad Institute Genome Sequencing Center for Infectious Disease"/>
            <person name="Wu L."/>
            <person name="Ma J."/>
        </authorList>
    </citation>
    <scope>NUCLEOTIDE SEQUENCE [LARGE SCALE GENOMIC DNA]</scope>
    <source>
        <strain evidence="7">CCUG 61696</strain>
    </source>
</reference>
<gene>
    <name evidence="6" type="ORF">ACFQ4O_17835</name>
</gene>
<evidence type="ECO:0000259" key="5">
    <source>
        <dbReference type="Pfam" id="PF01171"/>
    </source>
</evidence>
<organism evidence="6 7">
    <name type="scientific">Methylopila musalis</name>
    <dbReference type="NCBI Taxonomy" id="1134781"/>
    <lineage>
        <taxon>Bacteria</taxon>
        <taxon>Pseudomonadati</taxon>
        <taxon>Pseudomonadota</taxon>
        <taxon>Alphaproteobacteria</taxon>
        <taxon>Hyphomicrobiales</taxon>
        <taxon>Methylopilaceae</taxon>
        <taxon>Methylopila</taxon>
    </lineage>
</organism>